<accession>A0A194QBT0</accession>
<proteinExistence type="predicted"/>
<keyword evidence="3" id="KW-1185">Reference proteome</keyword>
<feature type="signal peptide" evidence="1">
    <location>
        <begin position="1"/>
        <end position="22"/>
    </location>
</feature>
<protein>
    <submittedName>
        <fullName evidence="2">Uncharacterized protein</fullName>
    </submittedName>
</protein>
<name>A0A194QBT0_PAPXU</name>
<dbReference type="EMBL" id="KQ459193">
    <property type="protein sequence ID" value="KPJ03013.1"/>
    <property type="molecule type" value="Genomic_DNA"/>
</dbReference>
<dbReference type="Proteomes" id="UP000053268">
    <property type="component" value="Unassembled WGS sequence"/>
</dbReference>
<keyword evidence="1" id="KW-0732">Signal</keyword>
<sequence length="324" mass="37804">MDVKFVIIFICLLALLPTPGYADFLYNRISPKTPEELDALNLKCVPGRTILKIESMADKSFDDNDGTEEDDGDIETDTRRVHTTFVPKDDSCKICVCSVEGKDEYCSKRPAMNVNECMRMTMINESFNKNVPFDHERSLSYRIRRDYLWHKDEIPYSATSLCLRGVSYYTNNENAKNSTIARQMRVVSQLDYGTRNVCYFCVCHTSGSEPACIVRNPWFCDYYRMMRRPNYARDRYRYLFKEDRPAYFRQLSYRIRRTMDDGIMELLDKGGDSLCCGHPNGHRRILHDGVRRKLRLLQRKVPRENILAGSPTGDYVDFVVNNDK</sequence>
<evidence type="ECO:0000313" key="2">
    <source>
        <dbReference type="EMBL" id="KPJ03013.1"/>
    </source>
</evidence>
<evidence type="ECO:0000313" key="3">
    <source>
        <dbReference type="Proteomes" id="UP000053268"/>
    </source>
</evidence>
<organism evidence="2 3">
    <name type="scientific">Papilio xuthus</name>
    <name type="common">Asian swallowtail butterfly</name>
    <dbReference type="NCBI Taxonomy" id="66420"/>
    <lineage>
        <taxon>Eukaryota</taxon>
        <taxon>Metazoa</taxon>
        <taxon>Ecdysozoa</taxon>
        <taxon>Arthropoda</taxon>
        <taxon>Hexapoda</taxon>
        <taxon>Insecta</taxon>
        <taxon>Pterygota</taxon>
        <taxon>Neoptera</taxon>
        <taxon>Endopterygota</taxon>
        <taxon>Lepidoptera</taxon>
        <taxon>Glossata</taxon>
        <taxon>Ditrysia</taxon>
        <taxon>Papilionoidea</taxon>
        <taxon>Papilionidae</taxon>
        <taxon>Papilioninae</taxon>
        <taxon>Papilio</taxon>
    </lineage>
</organism>
<reference evidence="2 3" key="1">
    <citation type="journal article" date="2015" name="Nat. Commun.">
        <title>Outbred genome sequencing and CRISPR/Cas9 gene editing in butterflies.</title>
        <authorList>
            <person name="Li X."/>
            <person name="Fan D."/>
            <person name="Zhang W."/>
            <person name="Liu G."/>
            <person name="Zhang L."/>
            <person name="Zhao L."/>
            <person name="Fang X."/>
            <person name="Chen L."/>
            <person name="Dong Y."/>
            <person name="Chen Y."/>
            <person name="Ding Y."/>
            <person name="Zhao R."/>
            <person name="Feng M."/>
            <person name="Zhu Y."/>
            <person name="Feng Y."/>
            <person name="Jiang X."/>
            <person name="Zhu D."/>
            <person name="Xiang H."/>
            <person name="Feng X."/>
            <person name="Li S."/>
            <person name="Wang J."/>
            <person name="Zhang G."/>
            <person name="Kronforst M.R."/>
            <person name="Wang W."/>
        </authorList>
    </citation>
    <scope>NUCLEOTIDE SEQUENCE [LARGE SCALE GENOMIC DNA]</scope>
    <source>
        <strain evidence="2">Ya'a_city_454_Px</strain>
        <tissue evidence="2">Whole body</tissue>
    </source>
</reference>
<gene>
    <name evidence="2" type="ORF">RR46_06171</name>
</gene>
<feature type="chain" id="PRO_5008264194" evidence="1">
    <location>
        <begin position="23"/>
        <end position="324"/>
    </location>
</feature>
<evidence type="ECO:0000256" key="1">
    <source>
        <dbReference type="SAM" id="SignalP"/>
    </source>
</evidence>
<dbReference type="AlphaFoldDB" id="A0A194QBT0"/>